<accession>A0ABT1WFR3</accession>
<evidence type="ECO:0000313" key="1">
    <source>
        <dbReference type="EMBL" id="MCQ8896356.1"/>
    </source>
</evidence>
<organism evidence="1 2">
    <name type="scientific">Limnobacter humi</name>
    <dbReference type="NCBI Taxonomy" id="1778671"/>
    <lineage>
        <taxon>Bacteria</taxon>
        <taxon>Pseudomonadati</taxon>
        <taxon>Pseudomonadota</taxon>
        <taxon>Betaproteobacteria</taxon>
        <taxon>Burkholderiales</taxon>
        <taxon>Burkholderiaceae</taxon>
        <taxon>Limnobacter</taxon>
    </lineage>
</organism>
<dbReference type="RefSeq" id="WP_256764121.1">
    <property type="nucleotide sequence ID" value="NZ_JANIGO010000002.1"/>
</dbReference>
<dbReference type="Proteomes" id="UP001204142">
    <property type="component" value="Unassembled WGS sequence"/>
</dbReference>
<dbReference type="EMBL" id="JANIGO010000002">
    <property type="protein sequence ID" value="MCQ8896356.1"/>
    <property type="molecule type" value="Genomic_DNA"/>
</dbReference>
<protein>
    <recommendedName>
        <fullName evidence="3">FIST C-domain domain-containing protein</fullName>
    </recommendedName>
</protein>
<proteinExistence type="predicted"/>
<evidence type="ECO:0000313" key="2">
    <source>
        <dbReference type="Proteomes" id="UP001204142"/>
    </source>
</evidence>
<sequence>MSHAICVRRCETATLDDVVSALDDALTQASLRRHSDYVSRVWVLCTPHFSSMMADVAQAAVTKTQCMNVWGGCVSGLVVDGEVTGHEPAIAVAVFGHAFETAGHEGQPFDSIRLQLSEHDPSAHTVDVAQLNEPGTVVHNADCLGMLSYGANYAKMPRLHHGRLAGDHLADTVLRVSNPLVLNSEGLEFLTDPQVVEESNGLFLIQINGLPAAHALRCPAEQTKPVGLRLQVFHAHGESWVPVMEIHADGTLGLAAPVVKGQRVRLARRTAQAIEREIPDWKTAAAKRFNNQPPAIGVLFAGFERSALCHETDQDIAAVLAAFPDTQWFGALGQAAWLNDGATLLTPPRNNRLSICLFNADHV</sequence>
<reference evidence="1 2" key="1">
    <citation type="submission" date="2022-07" db="EMBL/GenBank/DDBJ databases">
        <authorList>
            <person name="Xamxidin M."/>
            <person name="Wu M."/>
        </authorList>
    </citation>
    <scope>NUCLEOTIDE SEQUENCE [LARGE SCALE GENOMIC DNA]</scope>
    <source>
        <strain evidence="1 2">NBRC 111650</strain>
    </source>
</reference>
<gene>
    <name evidence="1" type="ORF">NQT62_07905</name>
</gene>
<comment type="caution">
    <text evidence="1">The sequence shown here is derived from an EMBL/GenBank/DDBJ whole genome shotgun (WGS) entry which is preliminary data.</text>
</comment>
<evidence type="ECO:0008006" key="3">
    <source>
        <dbReference type="Google" id="ProtNLM"/>
    </source>
</evidence>
<keyword evidence="2" id="KW-1185">Reference proteome</keyword>
<name>A0ABT1WFR3_9BURK</name>